<dbReference type="AlphaFoldDB" id="A0A3Q3B7U5"/>
<feature type="compositionally biased region" description="Basic and acidic residues" evidence="8">
    <location>
        <begin position="225"/>
        <end position="245"/>
    </location>
</feature>
<keyword evidence="10" id="KW-1185">Reference proteome</keyword>
<feature type="compositionally biased region" description="Low complexity" evidence="8">
    <location>
        <begin position="415"/>
        <end position="451"/>
    </location>
</feature>
<keyword evidence="2 7" id="KW-0808">Transferase</keyword>
<dbReference type="PANTHER" id="PTHR12400:SF102">
    <property type="entry name" value="KINASE"/>
    <property type="match status" value="1"/>
</dbReference>
<keyword evidence="3" id="KW-0547">Nucleotide-binding</keyword>
<keyword evidence="5" id="KW-0067">ATP-binding</keyword>
<dbReference type="SUPFAM" id="SSF56104">
    <property type="entry name" value="SAICAR synthase-like"/>
    <property type="match status" value="1"/>
</dbReference>
<feature type="region of interest" description="Disordered" evidence="8">
    <location>
        <begin position="284"/>
        <end position="472"/>
    </location>
</feature>
<keyword evidence="4 7" id="KW-0418">Kinase</keyword>
<dbReference type="OMA" id="SLIMMNA"/>
<dbReference type="Ensembl" id="ENSKMAT00000025426.1">
    <property type="protein sequence ID" value="ENSKMAP00000025106.1"/>
    <property type="gene ID" value="ENSKMAG00000018620.1"/>
</dbReference>
<reference evidence="9" key="1">
    <citation type="submission" date="2025-08" db="UniProtKB">
        <authorList>
            <consortium name="Ensembl"/>
        </authorList>
    </citation>
    <scope>IDENTIFICATION</scope>
</reference>
<feature type="compositionally biased region" description="Polar residues" evidence="8">
    <location>
        <begin position="14"/>
        <end position="34"/>
    </location>
</feature>
<proteinExistence type="inferred from homology"/>
<dbReference type="GeneTree" id="ENSGT00940000156764"/>
<evidence type="ECO:0000256" key="2">
    <source>
        <dbReference type="ARBA" id="ARBA00022679"/>
    </source>
</evidence>
<dbReference type="Proteomes" id="UP000264800">
    <property type="component" value="Unplaced"/>
</dbReference>
<evidence type="ECO:0000313" key="9">
    <source>
        <dbReference type="Ensembl" id="ENSKMAP00000025106.1"/>
    </source>
</evidence>
<evidence type="ECO:0000313" key="10">
    <source>
        <dbReference type="Proteomes" id="UP000264800"/>
    </source>
</evidence>
<evidence type="ECO:0000256" key="4">
    <source>
        <dbReference type="ARBA" id="ARBA00022777"/>
    </source>
</evidence>
<dbReference type="GO" id="GO:0005737">
    <property type="term" value="C:cytoplasm"/>
    <property type="evidence" value="ECO:0007669"/>
    <property type="project" value="TreeGrafter"/>
</dbReference>
<evidence type="ECO:0000256" key="7">
    <source>
        <dbReference type="RuleBase" id="RU363090"/>
    </source>
</evidence>
<dbReference type="GO" id="GO:0005524">
    <property type="term" value="F:ATP binding"/>
    <property type="evidence" value="ECO:0007669"/>
    <property type="project" value="UniProtKB-KW"/>
</dbReference>
<feature type="compositionally biased region" description="Basic and acidic residues" evidence="8">
    <location>
        <begin position="133"/>
        <end position="143"/>
    </location>
</feature>
<dbReference type="PANTHER" id="PTHR12400">
    <property type="entry name" value="INOSITOL POLYPHOSPHATE KINASE"/>
    <property type="match status" value="1"/>
</dbReference>
<feature type="region of interest" description="Disordered" evidence="8">
    <location>
        <begin position="170"/>
        <end position="256"/>
    </location>
</feature>
<dbReference type="GO" id="GO:0046854">
    <property type="term" value="P:phosphatidylinositol phosphate biosynthetic process"/>
    <property type="evidence" value="ECO:0007669"/>
    <property type="project" value="TreeGrafter"/>
</dbReference>
<name>A0A3Q3B7U5_KRYMA</name>
<organism evidence="9 10">
    <name type="scientific">Kryptolebias marmoratus</name>
    <name type="common">Mangrove killifish</name>
    <name type="synonym">Rivulus marmoratus</name>
    <dbReference type="NCBI Taxonomy" id="37003"/>
    <lineage>
        <taxon>Eukaryota</taxon>
        <taxon>Metazoa</taxon>
        <taxon>Chordata</taxon>
        <taxon>Craniata</taxon>
        <taxon>Vertebrata</taxon>
        <taxon>Euteleostomi</taxon>
        <taxon>Actinopterygii</taxon>
        <taxon>Neopterygii</taxon>
        <taxon>Teleostei</taxon>
        <taxon>Neoteleostei</taxon>
        <taxon>Acanthomorphata</taxon>
        <taxon>Ovalentaria</taxon>
        <taxon>Atherinomorphae</taxon>
        <taxon>Cyprinodontiformes</taxon>
        <taxon>Rivulidae</taxon>
        <taxon>Kryptolebias</taxon>
    </lineage>
</organism>
<dbReference type="RefSeq" id="XP_017264747.1">
    <property type="nucleotide sequence ID" value="XM_017409258.2"/>
</dbReference>
<evidence type="ECO:0000256" key="3">
    <source>
        <dbReference type="ARBA" id="ARBA00022741"/>
    </source>
</evidence>
<feature type="compositionally biased region" description="Polar residues" evidence="8">
    <location>
        <begin position="246"/>
        <end position="256"/>
    </location>
</feature>
<accession>A0A3Q3B7U5</accession>
<comment type="similarity">
    <text evidence="1 7">Belongs to the inositol phosphokinase (IPK) family.</text>
</comment>
<dbReference type="GO" id="GO:0032958">
    <property type="term" value="P:inositol phosphate biosynthetic process"/>
    <property type="evidence" value="ECO:0007669"/>
    <property type="project" value="InterPro"/>
</dbReference>
<evidence type="ECO:0000256" key="6">
    <source>
        <dbReference type="ARBA" id="ARBA00051963"/>
    </source>
</evidence>
<evidence type="ECO:0000256" key="8">
    <source>
        <dbReference type="SAM" id="MobiDB-lite"/>
    </source>
</evidence>
<dbReference type="Pfam" id="PF03770">
    <property type="entry name" value="IPK"/>
    <property type="match status" value="1"/>
</dbReference>
<feature type="compositionally biased region" description="Polar residues" evidence="8">
    <location>
        <begin position="59"/>
        <end position="71"/>
    </location>
</feature>
<dbReference type="GO" id="GO:0000828">
    <property type="term" value="F:inositol hexakisphosphate kinase activity"/>
    <property type="evidence" value="ECO:0007669"/>
    <property type="project" value="TreeGrafter"/>
</dbReference>
<feature type="compositionally biased region" description="Polar residues" evidence="8">
    <location>
        <begin position="172"/>
        <end position="183"/>
    </location>
</feature>
<feature type="compositionally biased region" description="Polar residues" evidence="8">
    <location>
        <begin position="402"/>
        <end position="414"/>
    </location>
</feature>
<protein>
    <recommendedName>
        <fullName evidence="7">Kinase</fullName>
        <ecNumber evidence="7">2.7.-.-</ecNumber>
    </recommendedName>
</protein>
<reference evidence="9" key="2">
    <citation type="submission" date="2025-09" db="UniProtKB">
        <authorList>
            <consortium name="Ensembl"/>
        </authorList>
    </citation>
    <scope>IDENTIFICATION</scope>
</reference>
<feature type="compositionally biased region" description="Polar residues" evidence="8">
    <location>
        <begin position="347"/>
        <end position="370"/>
    </location>
</feature>
<feature type="compositionally biased region" description="Pro residues" evidence="8">
    <location>
        <begin position="81"/>
        <end position="98"/>
    </location>
</feature>
<dbReference type="CTD" id="3707"/>
<feature type="compositionally biased region" description="Basic and acidic residues" evidence="8">
    <location>
        <begin position="297"/>
        <end position="340"/>
    </location>
</feature>
<dbReference type="OrthoDB" id="338650at2759"/>
<dbReference type="GO" id="GO:0008440">
    <property type="term" value="F:inositol-1,4,5-trisphosphate 3-kinase activity"/>
    <property type="evidence" value="ECO:0007669"/>
    <property type="project" value="UniProtKB-EC"/>
</dbReference>
<comment type="catalytic activity">
    <reaction evidence="6">
        <text>1D-myo-inositol 1,4,5-trisphosphate + ATP = 1D-myo-inositol 1,3,4,5-tetrakisphosphate + ADP + H(+)</text>
        <dbReference type="Rhea" id="RHEA:11020"/>
        <dbReference type="ChEBI" id="CHEBI:15378"/>
        <dbReference type="ChEBI" id="CHEBI:30616"/>
        <dbReference type="ChEBI" id="CHEBI:57895"/>
        <dbReference type="ChEBI" id="CHEBI:203600"/>
        <dbReference type="ChEBI" id="CHEBI:456216"/>
        <dbReference type="EC" id="2.7.1.127"/>
    </reaction>
    <physiologicalReaction direction="left-to-right" evidence="6">
        <dbReference type="Rhea" id="RHEA:11021"/>
    </physiologicalReaction>
</comment>
<dbReference type="STRING" id="37003.ENSKMAP00000025106"/>
<dbReference type="Gene3D" id="3.30.470.160">
    <property type="entry name" value="Inositol polyphosphate kinase"/>
    <property type="match status" value="1"/>
</dbReference>
<evidence type="ECO:0000256" key="5">
    <source>
        <dbReference type="ARBA" id="ARBA00022840"/>
    </source>
</evidence>
<feature type="compositionally biased region" description="Low complexity" evidence="8">
    <location>
        <begin position="373"/>
        <end position="384"/>
    </location>
</feature>
<feature type="region of interest" description="Disordered" evidence="8">
    <location>
        <begin position="13"/>
        <end position="143"/>
    </location>
</feature>
<sequence>MAASALNLNGLGVMNSSNQFHPQPGSSNTASRAKTSPVGRPVLPVPDRSTYCPLLGGSLYSSTSPKTSPRSLGQAFVFPPQTLPAPSSPTRPRSPSPRSPEHLGVNVGQRIRRLSGEERGQGDGQEEPGGETRGGERREERRRQAQMLQIHRELQNVEVRGKVGYYEAHISGNRTQVPNSEFQRSPRPPRRVTSPSHPNQGSTAFEYPMTHPQGTKLPSVVQNGREVEERMTERETREEGRHEGQKNGSATKSNIENKSLVYQNDCHSGTTTQTPLVDGLLVPVSSEASEKGATTGDRGEELREREGEKDQKEVGNTETAAAERERTEREPTDGKEDRCGPKVLLQTDGNRSDANSEATVLPQAQDSSPCLQDPGDLTSSGSSSLPPPIPAVIVTDHGLESAPQTTEGSGSEQARSCSTSRSSSPVPNSTTRSLRKLSSSSASSAGFSSSWEESEEDISSDTEKGENLLNPELLRSQQKAHKSWKKIKTMVQWSHCIMSFKKKYPWIQLAGHAGSFKAGANGRILKKHCECEQRCLSLLMNDVLRPYVPGYHGDIEKDGQKYNQMEDLLAEFDSPCVMDCKMGVRTYLEEELTKARKKPSPRPDMYQKMVEVDPDAPTTEENDKKAVTKPRYMQWRETISSTATLGFRIEGVKKEDGTVNRDFKKTKTREQVFTAFNDFVKGNRDILIQYLTRLKEIRATLETSPFFKTHEVIGSSLLFVHDGKGRAKVWMIDFGKTTPLPDGDELTHRASWVEGNREDGYLFGLDSLVDIISSMVNSDT</sequence>
<dbReference type="FunFam" id="3.30.470.160:FF:000001">
    <property type="entry name" value="Kinase"/>
    <property type="match status" value="1"/>
</dbReference>
<dbReference type="InterPro" id="IPR005522">
    <property type="entry name" value="IPK"/>
</dbReference>
<dbReference type="EC" id="2.7.-.-" evidence="7"/>
<dbReference type="KEGG" id="kmr:108231871"/>
<evidence type="ECO:0000256" key="1">
    <source>
        <dbReference type="ARBA" id="ARBA00007374"/>
    </source>
</evidence>
<dbReference type="InterPro" id="IPR038286">
    <property type="entry name" value="IPK_sf"/>
</dbReference>
<dbReference type="GeneID" id="108231871"/>
<dbReference type="GO" id="GO:0005634">
    <property type="term" value="C:nucleus"/>
    <property type="evidence" value="ECO:0007669"/>
    <property type="project" value="TreeGrafter"/>
</dbReference>